<feature type="compositionally biased region" description="Basic and acidic residues" evidence="1">
    <location>
        <begin position="121"/>
        <end position="136"/>
    </location>
</feature>
<dbReference type="AlphaFoldDB" id="A0A9P6FKJ5"/>
<organism evidence="3 4">
    <name type="scientific">Lunasporangiospora selenospora</name>
    <dbReference type="NCBI Taxonomy" id="979761"/>
    <lineage>
        <taxon>Eukaryota</taxon>
        <taxon>Fungi</taxon>
        <taxon>Fungi incertae sedis</taxon>
        <taxon>Mucoromycota</taxon>
        <taxon>Mortierellomycotina</taxon>
        <taxon>Mortierellomycetes</taxon>
        <taxon>Mortierellales</taxon>
        <taxon>Mortierellaceae</taxon>
        <taxon>Lunasporangiospora</taxon>
    </lineage>
</organism>
<keyword evidence="2" id="KW-0472">Membrane</keyword>
<evidence type="ECO:0000256" key="1">
    <source>
        <dbReference type="SAM" id="MobiDB-lite"/>
    </source>
</evidence>
<dbReference type="Proteomes" id="UP000780801">
    <property type="component" value="Unassembled WGS sequence"/>
</dbReference>
<feature type="compositionally biased region" description="Low complexity" evidence="1">
    <location>
        <begin position="199"/>
        <end position="219"/>
    </location>
</feature>
<accession>A0A9P6FKJ5</accession>
<keyword evidence="2" id="KW-1133">Transmembrane helix</keyword>
<feature type="region of interest" description="Disordered" evidence="1">
    <location>
        <begin position="118"/>
        <end position="224"/>
    </location>
</feature>
<sequence>MNRNPFPHHDGDDANGPVHLSTLTSASPHRSPSPNKVQPAGVLSEKLAVDVNDQNDNNNNNGGLLPPTQQHHSHMQQQQQQQQQHQQPLSEPEKLSAGLALMSGGESKMTLSSLASRALAKNRDTEVEGVELESRQSKAGQNDANEGRYSRNSSVRHNVIEDSDSNSDNEHAERTSRSQRLRHRLHLHHRDSSGGGGESSKSGPASAGSSSQPQQQQQEAHSHSRLANIFSKEGVRNTLSLNSAANAFTKSSRSKNMSEVDIPVVALAMGASAALALYLRRDDKRRRP</sequence>
<keyword evidence="2" id="KW-0812">Transmembrane</keyword>
<keyword evidence="4" id="KW-1185">Reference proteome</keyword>
<feature type="compositionally biased region" description="Polar residues" evidence="1">
    <location>
        <begin position="21"/>
        <end position="36"/>
    </location>
</feature>
<feature type="compositionally biased region" description="Polar residues" evidence="1">
    <location>
        <begin position="137"/>
        <end position="156"/>
    </location>
</feature>
<feature type="transmembrane region" description="Helical" evidence="2">
    <location>
        <begin position="260"/>
        <end position="279"/>
    </location>
</feature>
<feature type="compositionally biased region" description="Low complexity" evidence="1">
    <location>
        <begin position="75"/>
        <end position="87"/>
    </location>
</feature>
<protein>
    <submittedName>
        <fullName evidence="3">Uncharacterized protein</fullName>
    </submittedName>
</protein>
<evidence type="ECO:0000256" key="2">
    <source>
        <dbReference type="SAM" id="Phobius"/>
    </source>
</evidence>
<reference evidence="3" key="1">
    <citation type="journal article" date="2020" name="Fungal Divers.">
        <title>Resolving the Mortierellaceae phylogeny through synthesis of multi-gene phylogenetics and phylogenomics.</title>
        <authorList>
            <person name="Vandepol N."/>
            <person name="Liber J."/>
            <person name="Desiro A."/>
            <person name="Na H."/>
            <person name="Kennedy M."/>
            <person name="Barry K."/>
            <person name="Grigoriev I.V."/>
            <person name="Miller A.N."/>
            <person name="O'Donnell K."/>
            <person name="Stajich J.E."/>
            <person name="Bonito G."/>
        </authorList>
    </citation>
    <scope>NUCLEOTIDE SEQUENCE</scope>
    <source>
        <strain evidence="3">KOD1015</strain>
    </source>
</reference>
<proteinExistence type="predicted"/>
<evidence type="ECO:0000313" key="3">
    <source>
        <dbReference type="EMBL" id="KAF9577108.1"/>
    </source>
</evidence>
<comment type="caution">
    <text evidence="3">The sequence shown here is derived from an EMBL/GenBank/DDBJ whole genome shotgun (WGS) entry which is preliminary data.</text>
</comment>
<feature type="non-terminal residue" evidence="3">
    <location>
        <position position="288"/>
    </location>
</feature>
<dbReference type="EMBL" id="JAABOA010005291">
    <property type="protein sequence ID" value="KAF9577108.1"/>
    <property type="molecule type" value="Genomic_DNA"/>
</dbReference>
<feature type="compositionally biased region" description="Basic residues" evidence="1">
    <location>
        <begin position="177"/>
        <end position="189"/>
    </location>
</feature>
<feature type="compositionally biased region" description="Low complexity" evidence="1">
    <location>
        <begin position="49"/>
        <end position="61"/>
    </location>
</feature>
<evidence type="ECO:0000313" key="4">
    <source>
        <dbReference type="Proteomes" id="UP000780801"/>
    </source>
</evidence>
<feature type="region of interest" description="Disordered" evidence="1">
    <location>
        <begin position="1"/>
        <end position="92"/>
    </location>
</feature>
<gene>
    <name evidence="3" type="ORF">BGW38_007894</name>
</gene>
<name>A0A9P6FKJ5_9FUNG</name>